<dbReference type="InterPro" id="IPR046336">
    <property type="entry name" value="Lon_prtase_N_sf"/>
</dbReference>
<accession>A0A7S0PQD6</accession>
<organism evidence="3">
    <name type="scientific">Ostreococcus mediterraneus</name>
    <dbReference type="NCBI Taxonomy" id="1486918"/>
    <lineage>
        <taxon>Eukaryota</taxon>
        <taxon>Viridiplantae</taxon>
        <taxon>Chlorophyta</taxon>
        <taxon>Mamiellophyceae</taxon>
        <taxon>Mamiellales</taxon>
        <taxon>Bathycoccaceae</taxon>
        <taxon>Ostreococcus</taxon>
    </lineage>
</organism>
<keyword evidence="2" id="KW-0472">Membrane</keyword>
<keyword evidence="2" id="KW-1133">Transmembrane helix</keyword>
<feature type="region of interest" description="Disordered" evidence="1">
    <location>
        <begin position="142"/>
        <end position="163"/>
    </location>
</feature>
<feature type="transmembrane region" description="Helical" evidence="2">
    <location>
        <begin position="557"/>
        <end position="585"/>
    </location>
</feature>
<dbReference type="PANTHER" id="PTHR23327:SF42">
    <property type="entry name" value="LON PEPTIDASE N-TERMINAL DOMAIN AND RING FINGER PROTEIN C14F5.10C"/>
    <property type="match status" value="1"/>
</dbReference>
<feature type="transmembrane region" description="Helical" evidence="2">
    <location>
        <begin position="605"/>
        <end position="625"/>
    </location>
</feature>
<name>A0A7S0PQD6_9CHLO</name>
<dbReference type="Gene3D" id="2.30.130.40">
    <property type="entry name" value="LON domain-like"/>
    <property type="match status" value="1"/>
</dbReference>
<dbReference type="EMBL" id="HBEW01005838">
    <property type="protein sequence ID" value="CAD8584459.1"/>
    <property type="molecule type" value="Transcribed_RNA"/>
</dbReference>
<dbReference type="PANTHER" id="PTHR23327">
    <property type="entry name" value="RING FINGER PROTEIN 127"/>
    <property type="match status" value="1"/>
</dbReference>
<feature type="region of interest" description="Disordered" evidence="1">
    <location>
        <begin position="1"/>
        <end position="22"/>
    </location>
</feature>
<reference evidence="3" key="1">
    <citation type="submission" date="2021-01" db="EMBL/GenBank/DDBJ databases">
        <authorList>
            <person name="Corre E."/>
            <person name="Pelletier E."/>
            <person name="Niang G."/>
            <person name="Scheremetjew M."/>
            <person name="Finn R."/>
            <person name="Kale V."/>
            <person name="Holt S."/>
            <person name="Cochrane G."/>
            <person name="Meng A."/>
            <person name="Brown T."/>
            <person name="Cohen L."/>
        </authorList>
    </citation>
    <scope>NUCLEOTIDE SEQUENCE</scope>
    <source>
        <strain evidence="3">Clade-D-RCC2572</strain>
    </source>
</reference>
<dbReference type="AlphaFoldDB" id="A0A7S0PQD6"/>
<dbReference type="PROSITE" id="PS51257">
    <property type="entry name" value="PROKAR_LIPOPROTEIN"/>
    <property type="match status" value="1"/>
</dbReference>
<dbReference type="GO" id="GO:0061630">
    <property type="term" value="F:ubiquitin protein ligase activity"/>
    <property type="evidence" value="ECO:0007669"/>
    <property type="project" value="TreeGrafter"/>
</dbReference>
<dbReference type="SUPFAM" id="SSF88697">
    <property type="entry name" value="PUA domain-like"/>
    <property type="match status" value="1"/>
</dbReference>
<feature type="compositionally biased region" description="Basic and acidic residues" evidence="1">
    <location>
        <begin position="1"/>
        <end position="11"/>
    </location>
</feature>
<gene>
    <name evidence="3" type="ORF">OMED0929_LOCUS4924</name>
</gene>
<sequence>MTRRDLERANPRDAASSAAGVGASCPRCRGALYHEMPHEWPINTVVRECVEAIYGVQSLPAESGARDGVSDGNHGVSSEPRTTTLPVFFLDALVPGQECSLNVYEARYKVLVRRALSGTRKFLMLSLEDLDEDEFLEATRRAEGADATAGAGGAEDEDGRWLPSGVEIPDAMREGCRMMRVSLKNLGRYCVECHIVSAQELMDGRFVVRVKALKHAYVRSAERDPAGYVVAQCSHVPEDDVNVDLATRCRVLMRAERAKELFDIWVATTSGPRWLYNYGGKMSALLQHVGPRPAKDDLHALSWWMIRVLNPLPTIDGTIEMRSISLNAEDVESRFRVIAQMLIYSMALVQRVRVRDWVRREHAIAACVLDKLLDNLEEAFRDGDGGHRRRRAPLAKGVPPMWSLLWPNERAVPILRELASIIRRAGWSIDQDPDSRAGDDANVSERFVSGFDGERGVVYMSTWADVPDFMFDAAVGRLADTHGIGGVVLAAWRVLANLESDDEDLKRINERLLALCGVNLSAVERNDVVTSVNDVLGLSGAFVDLLRRDMRAGVYKFLYIFDFARFAAWFVYRTLVLIIFALGFIFEAAFDREFHGGYRTAIRGVALGLACVFGAKCGFGARAAYDAIYARSTRI</sequence>
<dbReference type="InterPro" id="IPR015947">
    <property type="entry name" value="PUA-like_sf"/>
</dbReference>
<evidence type="ECO:0008006" key="4">
    <source>
        <dbReference type="Google" id="ProtNLM"/>
    </source>
</evidence>
<evidence type="ECO:0000256" key="2">
    <source>
        <dbReference type="SAM" id="Phobius"/>
    </source>
</evidence>
<evidence type="ECO:0000313" key="3">
    <source>
        <dbReference type="EMBL" id="CAD8584459.1"/>
    </source>
</evidence>
<proteinExistence type="predicted"/>
<evidence type="ECO:0000256" key="1">
    <source>
        <dbReference type="SAM" id="MobiDB-lite"/>
    </source>
</evidence>
<keyword evidence="2" id="KW-0812">Transmembrane</keyword>
<protein>
    <recommendedName>
        <fullName evidence="4">Lon N-terminal domain-containing protein</fullName>
    </recommendedName>
</protein>